<reference evidence="2 3" key="1">
    <citation type="submission" date="2023-03" db="EMBL/GenBank/DDBJ databases">
        <title>High-quality genome of Scylla paramamosain provides insights in environmental adaptation.</title>
        <authorList>
            <person name="Zhang L."/>
        </authorList>
    </citation>
    <scope>NUCLEOTIDE SEQUENCE [LARGE SCALE GENOMIC DNA]</scope>
    <source>
        <strain evidence="2">LZ_2023a</strain>
        <tissue evidence="2">Muscle</tissue>
    </source>
</reference>
<dbReference type="AlphaFoldDB" id="A0AAW0T6V1"/>
<keyword evidence="3" id="KW-1185">Reference proteome</keyword>
<comment type="caution">
    <text evidence="2">The sequence shown here is derived from an EMBL/GenBank/DDBJ whole genome shotgun (WGS) entry which is preliminary data.</text>
</comment>
<evidence type="ECO:0000313" key="2">
    <source>
        <dbReference type="EMBL" id="KAK8383359.1"/>
    </source>
</evidence>
<evidence type="ECO:0000313" key="3">
    <source>
        <dbReference type="Proteomes" id="UP001487740"/>
    </source>
</evidence>
<sequence>MVFRQFIAASKDMEMAPVNESALANYTVMKGSVSATTAPNDKLSGSACQTWKSKGMEDPPIPDAASHPESPQSTTTASSERTAKGPQRSSQSSLCKKSRYGRQL</sequence>
<organism evidence="2 3">
    <name type="scientific">Scylla paramamosain</name>
    <name type="common">Mud crab</name>
    <dbReference type="NCBI Taxonomy" id="85552"/>
    <lineage>
        <taxon>Eukaryota</taxon>
        <taxon>Metazoa</taxon>
        <taxon>Ecdysozoa</taxon>
        <taxon>Arthropoda</taxon>
        <taxon>Crustacea</taxon>
        <taxon>Multicrustacea</taxon>
        <taxon>Malacostraca</taxon>
        <taxon>Eumalacostraca</taxon>
        <taxon>Eucarida</taxon>
        <taxon>Decapoda</taxon>
        <taxon>Pleocyemata</taxon>
        <taxon>Brachyura</taxon>
        <taxon>Eubrachyura</taxon>
        <taxon>Portunoidea</taxon>
        <taxon>Portunidae</taxon>
        <taxon>Portuninae</taxon>
        <taxon>Scylla</taxon>
    </lineage>
</organism>
<dbReference type="EMBL" id="JARAKH010000037">
    <property type="protein sequence ID" value="KAK8383359.1"/>
    <property type="molecule type" value="Genomic_DNA"/>
</dbReference>
<evidence type="ECO:0000256" key="1">
    <source>
        <dbReference type="SAM" id="MobiDB-lite"/>
    </source>
</evidence>
<accession>A0AAW0T6V1</accession>
<name>A0AAW0T6V1_SCYPA</name>
<dbReference type="Proteomes" id="UP001487740">
    <property type="component" value="Unassembled WGS sequence"/>
</dbReference>
<gene>
    <name evidence="2" type="ORF">O3P69_019022</name>
</gene>
<feature type="compositionally biased region" description="Polar residues" evidence="1">
    <location>
        <begin position="69"/>
        <end position="80"/>
    </location>
</feature>
<feature type="region of interest" description="Disordered" evidence="1">
    <location>
        <begin position="34"/>
        <end position="104"/>
    </location>
</feature>
<protein>
    <submittedName>
        <fullName evidence="2">Uncharacterized protein</fullName>
    </submittedName>
</protein>
<proteinExistence type="predicted"/>